<dbReference type="PANTHER" id="PTHR12253">
    <property type="entry name" value="RH14732P"/>
    <property type="match status" value="1"/>
</dbReference>
<evidence type="ECO:0000256" key="11">
    <source>
        <dbReference type="SAM" id="SignalP"/>
    </source>
</evidence>
<dbReference type="GO" id="GO:0005576">
    <property type="term" value="C:extracellular region"/>
    <property type="evidence" value="ECO:0007669"/>
    <property type="project" value="UniProtKB-SubCell"/>
</dbReference>
<evidence type="ECO:0000256" key="7">
    <source>
        <dbReference type="ARBA" id="ARBA00022837"/>
    </source>
</evidence>
<dbReference type="GO" id="GO:0050482">
    <property type="term" value="P:arachidonate secretion"/>
    <property type="evidence" value="ECO:0007669"/>
    <property type="project" value="InterPro"/>
</dbReference>
<evidence type="ECO:0000313" key="14">
    <source>
        <dbReference type="Proteomes" id="UP000694558"/>
    </source>
</evidence>
<dbReference type="CDD" id="cd04704">
    <property type="entry name" value="PLA2_bee_venom_like"/>
    <property type="match status" value="1"/>
</dbReference>
<feature type="region of interest" description="Disordered" evidence="10">
    <location>
        <begin position="292"/>
        <end position="362"/>
    </location>
</feature>
<evidence type="ECO:0000259" key="12">
    <source>
        <dbReference type="Pfam" id="PF05826"/>
    </source>
</evidence>
<accession>A0A8D2ZY22</accession>
<evidence type="ECO:0000256" key="8">
    <source>
        <dbReference type="ARBA" id="ARBA00023098"/>
    </source>
</evidence>
<evidence type="ECO:0000256" key="1">
    <source>
        <dbReference type="ARBA" id="ARBA00001913"/>
    </source>
</evidence>
<comment type="subcellular location">
    <subcellularLocation>
        <location evidence="2">Secreted</location>
    </subcellularLocation>
</comment>
<dbReference type="InterPro" id="IPR016090">
    <property type="entry name" value="PLA2-like_dom"/>
</dbReference>
<dbReference type="InterPro" id="IPR036444">
    <property type="entry name" value="PLipase_A2_dom_sf"/>
</dbReference>
<keyword evidence="7" id="KW-0106">Calcium</keyword>
<dbReference type="Proteomes" id="UP000694558">
    <property type="component" value="Chromosome 9"/>
</dbReference>
<dbReference type="Pfam" id="PF05826">
    <property type="entry name" value="Phospholip_A2_2"/>
    <property type="match status" value="1"/>
</dbReference>
<dbReference type="Gene3D" id="1.20.90.10">
    <property type="entry name" value="Phospholipase A2 domain"/>
    <property type="match status" value="2"/>
</dbReference>
<evidence type="ECO:0000313" key="13">
    <source>
        <dbReference type="Ensembl" id="ENSSMAP00000009417.2"/>
    </source>
</evidence>
<proteinExistence type="predicted"/>
<keyword evidence="11" id="KW-0732">Signal</keyword>
<dbReference type="AlphaFoldDB" id="A0A8D2ZY22"/>
<gene>
    <name evidence="13" type="primary">LOC118313685</name>
</gene>
<reference evidence="13" key="1">
    <citation type="submission" date="2023-05" db="EMBL/GenBank/DDBJ databases">
        <title>High-quality long-read genome of Scophthalmus maximus.</title>
        <authorList>
            <person name="Lien S."/>
            <person name="Martinez P."/>
        </authorList>
    </citation>
    <scope>NUCLEOTIDE SEQUENCE [LARGE SCALE GENOMIC DNA]</scope>
</reference>
<keyword evidence="5" id="KW-0479">Metal-binding</keyword>
<feature type="compositionally biased region" description="Low complexity" evidence="10">
    <location>
        <begin position="116"/>
        <end position="127"/>
    </location>
</feature>
<feature type="compositionally biased region" description="Basic residues" evidence="10">
    <location>
        <begin position="333"/>
        <end position="345"/>
    </location>
</feature>
<dbReference type="EC" id="3.1.1.4" evidence="3"/>
<sequence length="730" mass="80271">MHSRLIRQVLVCVSSLLLSEPHDVTGAGLSCVRASPARGGRTRVAFLREDAAGAHGGARSLDSTVWSGDMRPVTRTQVQGSRVAAEGHLALCGAQGPQTTARRLGISLPETLGAPCAPASPSAPASPRRARRDGAGGKARRKRGWLFPGTLWCGKGSEAVRYEDLGMFENADRCCREHDHCSHIIPSFTVNYGVFNSHFYTLSHCDCDLRFRRCLLDVNDTIASMVGYSFFSILRIPCFDLKQQKGCTQMYWWGMCKEAKEAPFAIFKSPLPYNSSDVTSKYGDSAVNGNLISSKGQHVTDSPAIGPRRKSPKSEHRCGSRDRPRGDTFSSRTKGKGCKTHRKLSKVAPSQMSPISRSPTTTPSIKTVILNASQSNALMPNKERVRKGKSNRKGLLAYLAQSSQVPPQVSTNSYAGTRLSSTTQSTLFLTQTQKLQLRLPPTATTAVTTATKNHKKAPKQSRCCGSRRRDTFWPLCKSCLAQETTSRMTTGTAATAADSPPDRVTTLRTSPLREATDTPKQDASKILWNTATKRKTTATVREDGEPLKPMDSHLLGDNTTQKAMGGDIVAQSIHVKRNFKQSNALPDHELLCGSLKHLDDCNLQIPPLEKKYDLQNMDSKTAYHCDCTTRLAVQIKSFKQPSILPTVLRDFVSPYCFKLKQKDKKCHRRKSCSGGFIKSSDLLRALKKVEGKDTAGVQNSVSGRKRGIPVRLFKRCLRLEREADIMAQLT</sequence>
<feature type="region of interest" description="Disordered" evidence="10">
    <location>
        <begin position="535"/>
        <end position="554"/>
    </location>
</feature>
<feature type="signal peptide" evidence="11">
    <location>
        <begin position="1"/>
        <end position="26"/>
    </location>
</feature>
<keyword evidence="9" id="KW-1015">Disulfide bond</keyword>
<keyword evidence="4" id="KW-0964">Secreted</keyword>
<dbReference type="InterPro" id="IPR033113">
    <property type="entry name" value="PLA2_histidine"/>
</dbReference>
<dbReference type="GO" id="GO:0046872">
    <property type="term" value="F:metal ion binding"/>
    <property type="evidence" value="ECO:0007669"/>
    <property type="project" value="UniProtKB-KW"/>
</dbReference>
<dbReference type="FunFam" id="1.20.90.10:FF:000002">
    <property type="entry name" value="Phospholipase A2 group III"/>
    <property type="match status" value="1"/>
</dbReference>
<feature type="compositionally biased region" description="Basic and acidic residues" evidence="10">
    <location>
        <begin position="312"/>
        <end position="326"/>
    </location>
</feature>
<feature type="domain" description="Phospholipase A2-like central" evidence="12">
    <location>
        <begin position="147"/>
        <end position="241"/>
    </location>
</feature>
<feature type="chain" id="PRO_5034146972" description="phospholipase A2" evidence="11">
    <location>
        <begin position="27"/>
        <end position="730"/>
    </location>
</feature>
<reference evidence="13" key="2">
    <citation type="submission" date="2025-08" db="UniProtKB">
        <authorList>
            <consortium name="Ensembl"/>
        </authorList>
    </citation>
    <scope>IDENTIFICATION</scope>
</reference>
<feature type="region of interest" description="Disordered" evidence="10">
    <location>
        <begin position="116"/>
        <end position="141"/>
    </location>
</feature>
<evidence type="ECO:0000256" key="4">
    <source>
        <dbReference type="ARBA" id="ARBA00022525"/>
    </source>
</evidence>
<evidence type="ECO:0000256" key="6">
    <source>
        <dbReference type="ARBA" id="ARBA00022801"/>
    </source>
</evidence>
<evidence type="ECO:0000256" key="10">
    <source>
        <dbReference type="SAM" id="MobiDB-lite"/>
    </source>
</evidence>
<organism evidence="13 14">
    <name type="scientific">Scophthalmus maximus</name>
    <name type="common">Turbot</name>
    <name type="synonym">Psetta maxima</name>
    <dbReference type="NCBI Taxonomy" id="52904"/>
    <lineage>
        <taxon>Eukaryota</taxon>
        <taxon>Metazoa</taxon>
        <taxon>Chordata</taxon>
        <taxon>Craniata</taxon>
        <taxon>Vertebrata</taxon>
        <taxon>Euteleostomi</taxon>
        <taxon>Actinopterygii</taxon>
        <taxon>Neopterygii</taxon>
        <taxon>Teleostei</taxon>
        <taxon>Neoteleostei</taxon>
        <taxon>Acanthomorphata</taxon>
        <taxon>Carangaria</taxon>
        <taxon>Pleuronectiformes</taxon>
        <taxon>Pleuronectoidei</taxon>
        <taxon>Scophthalmidae</taxon>
        <taxon>Scophthalmus</taxon>
    </lineage>
</organism>
<evidence type="ECO:0000256" key="3">
    <source>
        <dbReference type="ARBA" id="ARBA00013278"/>
    </source>
</evidence>
<evidence type="ECO:0000256" key="5">
    <source>
        <dbReference type="ARBA" id="ARBA00022723"/>
    </source>
</evidence>
<keyword evidence="6" id="KW-0378">Hydrolase</keyword>
<dbReference type="GO" id="GO:0004623">
    <property type="term" value="F:phospholipase A2 activity"/>
    <property type="evidence" value="ECO:0007669"/>
    <property type="project" value="UniProtKB-EC"/>
</dbReference>
<dbReference type="GeneTree" id="ENSGT00940000165179"/>
<dbReference type="Ensembl" id="ENSSMAT00000009529.2">
    <property type="protein sequence ID" value="ENSSMAP00000009417.2"/>
    <property type="gene ID" value="ENSSMAG00000005799.2"/>
</dbReference>
<comment type="cofactor">
    <cofactor evidence="1">
        <name>Ca(2+)</name>
        <dbReference type="ChEBI" id="CHEBI:29108"/>
    </cofactor>
</comment>
<evidence type="ECO:0000256" key="2">
    <source>
        <dbReference type="ARBA" id="ARBA00004613"/>
    </source>
</evidence>
<dbReference type="GO" id="GO:0006644">
    <property type="term" value="P:phospholipid metabolic process"/>
    <property type="evidence" value="ECO:0007669"/>
    <property type="project" value="InterPro"/>
</dbReference>
<dbReference type="SUPFAM" id="SSF48619">
    <property type="entry name" value="Phospholipase A2, PLA2"/>
    <property type="match status" value="1"/>
</dbReference>
<feature type="compositionally biased region" description="Basic and acidic residues" evidence="10">
    <location>
        <begin position="540"/>
        <end position="551"/>
    </location>
</feature>
<name>A0A8D2ZY22_SCOMX</name>
<keyword evidence="8" id="KW-0443">Lipid metabolism</keyword>
<protein>
    <recommendedName>
        <fullName evidence="3">phospholipase A2</fullName>
        <ecNumber evidence="3">3.1.1.4</ecNumber>
    </recommendedName>
</protein>
<feature type="compositionally biased region" description="Low complexity" evidence="10">
    <location>
        <begin position="353"/>
        <end position="362"/>
    </location>
</feature>
<dbReference type="PROSITE" id="PS00118">
    <property type="entry name" value="PA2_HIS"/>
    <property type="match status" value="1"/>
</dbReference>
<evidence type="ECO:0000256" key="9">
    <source>
        <dbReference type="ARBA" id="ARBA00023157"/>
    </source>
</evidence>